<dbReference type="InterPro" id="IPR011101">
    <property type="entry name" value="DUF5131"/>
</dbReference>
<reference evidence="1" key="1">
    <citation type="submission" date="2020-03" db="EMBL/GenBank/DDBJ databases">
        <title>The deep terrestrial virosphere.</title>
        <authorList>
            <person name="Holmfeldt K."/>
            <person name="Nilsson E."/>
            <person name="Simone D."/>
            <person name="Lopez-Fernandez M."/>
            <person name="Wu X."/>
            <person name="de Brujin I."/>
            <person name="Lundin D."/>
            <person name="Andersson A."/>
            <person name="Bertilsson S."/>
            <person name="Dopson M."/>
        </authorList>
    </citation>
    <scope>NUCLEOTIDE SEQUENCE</scope>
    <source>
        <strain evidence="1">MM171A01128</strain>
        <strain evidence="2">MM171B01055</strain>
    </source>
</reference>
<evidence type="ECO:0008006" key="3">
    <source>
        <dbReference type="Google" id="ProtNLM"/>
    </source>
</evidence>
<name>A0A6M3M2L0_9ZZZZ</name>
<evidence type="ECO:0000313" key="2">
    <source>
        <dbReference type="EMBL" id="QJB02818.1"/>
    </source>
</evidence>
<dbReference type="AlphaFoldDB" id="A0A6M3M2L0"/>
<accession>A0A6M3M2L0</accession>
<sequence length="243" mass="28094">MPRTKIEWLKDVDGTQGHSINPIKGLCQGGCTLPDGREYCYYSGEQGIAKRFHLDSELRLDLSAFDKLPKKPCKVFLCSTNDLYGQWIDPEWRELILKKVKQYPQHTFIILTKEPQRIIDGMLPTNCWIGTSVESAENLERIHKLRRAIFWINRITIVSFEPLLGEVFAEGKHCFPLNGINWVIVGRVTGFGHKYDPKPDHIQKIINMARSQEVPIFLKDNLSKIWREKLIQEWPGGDQNGCF</sequence>
<protein>
    <recommendedName>
        <fullName evidence="3">DUF5131 family protein</fullName>
    </recommendedName>
</protein>
<gene>
    <name evidence="1" type="ORF">MM171A01128_0009</name>
    <name evidence="2" type="ORF">MM171B01055_0005</name>
</gene>
<organism evidence="1">
    <name type="scientific">viral metagenome</name>
    <dbReference type="NCBI Taxonomy" id="1070528"/>
    <lineage>
        <taxon>unclassified sequences</taxon>
        <taxon>metagenomes</taxon>
        <taxon>organismal metagenomes</taxon>
    </lineage>
</organism>
<dbReference type="EMBL" id="MT143645">
    <property type="protein sequence ID" value="QJA99355.1"/>
    <property type="molecule type" value="Genomic_DNA"/>
</dbReference>
<evidence type="ECO:0000313" key="1">
    <source>
        <dbReference type="EMBL" id="QJA99355.1"/>
    </source>
</evidence>
<dbReference type="Pfam" id="PF07505">
    <property type="entry name" value="DUF5131"/>
    <property type="match status" value="1"/>
</dbReference>
<proteinExistence type="predicted"/>
<dbReference type="EMBL" id="MT143809">
    <property type="protein sequence ID" value="QJB02818.1"/>
    <property type="molecule type" value="Genomic_DNA"/>
</dbReference>